<accession>A0A517MGT3</accession>
<evidence type="ECO:0000256" key="1">
    <source>
        <dbReference type="ARBA" id="ARBA00008791"/>
    </source>
</evidence>
<dbReference type="InterPro" id="IPR006015">
    <property type="entry name" value="Universal_stress_UspA"/>
</dbReference>
<dbReference type="EMBL" id="CP036262">
    <property type="protein sequence ID" value="QDS93977.1"/>
    <property type="molecule type" value="Genomic_DNA"/>
</dbReference>
<feature type="domain" description="UspA" evidence="2">
    <location>
        <begin position="1"/>
        <end position="141"/>
    </location>
</feature>
<dbReference type="InterPro" id="IPR006016">
    <property type="entry name" value="UspA"/>
</dbReference>
<protein>
    <submittedName>
        <fullName evidence="3">Universal stress protein</fullName>
    </submittedName>
</protein>
<dbReference type="Pfam" id="PF00582">
    <property type="entry name" value="Usp"/>
    <property type="match status" value="2"/>
</dbReference>
<dbReference type="InterPro" id="IPR014729">
    <property type="entry name" value="Rossmann-like_a/b/a_fold"/>
</dbReference>
<name>A0A517MGT3_9BACT</name>
<evidence type="ECO:0000313" key="3">
    <source>
        <dbReference type="EMBL" id="QDS93977.1"/>
    </source>
</evidence>
<keyword evidence="4" id="KW-1185">Reference proteome</keyword>
<dbReference type="PRINTS" id="PR01438">
    <property type="entry name" value="UNVRSLSTRESS"/>
</dbReference>
<dbReference type="PANTHER" id="PTHR43010">
    <property type="entry name" value="UNIVERSAL STRESS PROTEIN SLR1230"/>
    <property type="match status" value="1"/>
</dbReference>
<dbReference type="KEGG" id="rml:FF011L_27540"/>
<dbReference type="AlphaFoldDB" id="A0A517MGT3"/>
<dbReference type="OrthoDB" id="6368426at2"/>
<sequence length="299" mass="33006">MKKILLATDGSVHARQSAKFFASLPHDEKVEITVVSALYLPVTNQTYLTGDWIRNCIEQDEKQAEQEFEWIKKLYAGANVTLNHVIREGHPGEAIVAVARDIDAELVVLGAKGKSAVNRILLGSTSDYVATHAPCSVLVVRPTEAITKGQPIRIAIGYEESGAAQAAIEEFSEFSWGKEPDVRIVNVSFRFGFFDADYLKLSDQMIKNAADQIRSVAPNATGVHLESDHFGEALVQYAEDEKIDIFVVGETPRTRLGRVLMGSMTRYVLRHAPSGVWITRNRAIHGVQKNSEAKEVASE</sequence>
<organism evidence="3 4">
    <name type="scientific">Roseimaritima multifibrata</name>
    <dbReference type="NCBI Taxonomy" id="1930274"/>
    <lineage>
        <taxon>Bacteria</taxon>
        <taxon>Pseudomonadati</taxon>
        <taxon>Planctomycetota</taxon>
        <taxon>Planctomycetia</taxon>
        <taxon>Pirellulales</taxon>
        <taxon>Pirellulaceae</taxon>
        <taxon>Roseimaritima</taxon>
    </lineage>
</organism>
<dbReference type="InterPro" id="IPR051688">
    <property type="entry name" value="USP_A"/>
</dbReference>
<dbReference type="Proteomes" id="UP000320672">
    <property type="component" value="Chromosome"/>
</dbReference>
<gene>
    <name evidence="3" type="ORF">FF011L_27540</name>
</gene>
<evidence type="ECO:0000313" key="4">
    <source>
        <dbReference type="Proteomes" id="UP000320672"/>
    </source>
</evidence>
<dbReference type="PANTHER" id="PTHR43010:SF1">
    <property type="entry name" value="USPA DOMAIN-CONTAINING PROTEIN"/>
    <property type="match status" value="1"/>
</dbReference>
<feature type="domain" description="UspA" evidence="2">
    <location>
        <begin position="154"/>
        <end position="280"/>
    </location>
</feature>
<dbReference type="Gene3D" id="3.40.50.620">
    <property type="entry name" value="HUPs"/>
    <property type="match status" value="2"/>
</dbReference>
<dbReference type="RefSeq" id="WP_145352048.1">
    <property type="nucleotide sequence ID" value="NZ_CP036262.1"/>
</dbReference>
<proteinExistence type="inferred from homology"/>
<evidence type="ECO:0000259" key="2">
    <source>
        <dbReference type="Pfam" id="PF00582"/>
    </source>
</evidence>
<reference evidence="3 4" key="1">
    <citation type="submission" date="2019-02" db="EMBL/GenBank/DDBJ databases">
        <title>Deep-cultivation of Planctomycetes and their phenomic and genomic characterization uncovers novel biology.</title>
        <authorList>
            <person name="Wiegand S."/>
            <person name="Jogler M."/>
            <person name="Boedeker C."/>
            <person name="Pinto D."/>
            <person name="Vollmers J."/>
            <person name="Rivas-Marin E."/>
            <person name="Kohn T."/>
            <person name="Peeters S.H."/>
            <person name="Heuer A."/>
            <person name="Rast P."/>
            <person name="Oberbeckmann S."/>
            <person name="Bunk B."/>
            <person name="Jeske O."/>
            <person name="Meyerdierks A."/>
            <person name="Storesund J.E."/>
            <person name="Kallscheuer N."/>
            <person name="Luecker S."/>
            <person name="Lage O.M."/>
            <person name="Pohl T."/>
            <person name="Merkel B.J."/>
            <person name="Hornburger P."/>
            <person name="Mueller R.-W."/>
            <person name="Bruemmer F."/>
            <person name="Labrenz M."/>
            <person name="Spormann A.M."/>
            <person name="Op den Camp H."/>
            <person name="Overmann J."/>
            <person name="Amann R."/>
            <person name="Jetten M.S.M."/>
            <person name="Mascher T."/>
            <person name="Medema M.H."/>
            <person name="Devos D.P."/>
            <person name="Kaster A.-K."/>
            <person name="Ovreas L."/>
            <person name="Rohde M."/>
            <person name="Galperin M.Y."/>
            <person name="Jogler C."/>
        </authorList>
    </citation>
    <scope>NUCLEOTIDE SEQUENCE [LARGE SCALE GENOMIC DNA]</scope>
    <source>
        <strain evidence="3 4">FF011L</strain>
    </source>
</reference>
<comment type="similarity">
    <text evidence="1">Belongs to the universal stress protein A family.</text>
</comment>
<dbReference type="CDD" id="cd00293">
    <property type="entry name" value="USP-like"/>
    <property type="match status" value="2"/>
</dbReference>
<dbReference type="SUPFAM" id="SSF52402">
    <property type="entry name" value="Adenine nucleotide alpha hydrolases-like"/>
    <property type="match status" value="2"/>
</dbReference>